<keyword evidence="6" id="KW-0732">Signal</keyword>
<dbReference type="Proteomes" id="UP001302349">
    <property type="component" value="Chromosome"/>
</dbReference>
<comment type="catalytic activity">
    <reaction evidence="1">
        <text>Hydrolysis of terminal non-reducing N-acetyl-D-hexosamine residues in N-acetyl-beta-D-hexosaminides.</text>
        <dbReference type="EC" id="3.2.1.52"/>
    </reaction>
</comment>
<evidence type="ECO:0000256" key="1">
    <source>
        <dbReference type="ARBA" id="ARBA00001231"/>
    </source>
</evidence>
<protein>
    <recommendedName>
        <fullName evidence="3">beta-N-acetylhexosaminidase</fullName>
        <ecNumber evidence="3">3.2.1.52</ecNumber>
    </recommendedName>
</protein>
<evidence type="ECO:0000256" key="4">
    <source>
        <dbReference type="ARBA" id="ARBA00022801"/>
    </source>
</evidence>
<evidence type="ECO:0000313" key="9">
    <source>
        <dbReference type="Proteomes" id="UP001302349"/>
    </source>
</evidence>
<dbReference type="GO" id="GO:0016798">
    <property type="term" value="F:hydrolase activity, acting on glycosyl bonds"/>
    <property type="evidence" value="ECO:0007669"/>
    <property type="project" value="UniProtKB-KW"/>
</dbReference>
<feature type="chain" id="PRO_5047038636" description="beta-N-acetylhexosaminidase" evidence="6">
    <location>
        <begin position="20"/>
        <end position="362"/>
    </location>
</feature>
<dbReference type="SUPFAM" id="SSF51445">
    <property type="entry name" value="(Trans)glycosidases"/>
    <property type="match status" value="1"/>
</dbReference>
<name>A0ABZ0IPZ3_9BACT</name>
<reference evidence="8 9" key="1">
    <citation type="journal article" date="2023" name="Microbiol. Resour. Announc.">
        <title>Complete Genome Sequence of Imperialibacter roseus strain P4T.</title>
        <authorList>
            <person name="Tizabi D.R."/>
            <person name="Bachvaroff T."/>
            <person name="Hill R.T."/>
        </authorList>
    </citation>
    <scope>NUCLEOTIDE SEQUENCE [LARGE SCALE GENOMIC DNA]</scope>
    <source>
        <strain evidence="8 9">P4T</strain>
    </source>
</reference>
<dbReference type="PANTHER" id="PTHR30480:SF13">
    <property type="entry name" value="BETA-HEXOSAMINIDASE"/>
    <property type="match status" value="1"/>
</dbReference>
<dbReference type="InterPro" id="IPR050226">
    <property type="entry name" value="NagZ_Beta-hexosaminidase"/>
</dbReference>
<dbReference type="Pfam" id="PF00933">
    <property type="entry name" value="Glyco_hydro_3"/>
    <property type="match status" value="1"/>
</dbReference>
<evidence type="ECO:0000259" key="7">
    <source>
        <dbReference type="Pfam" id="PF00933"/>
    </source>
</evidence>
<organism evidence="8 9">
    <name type="scientific">Imperialibacter roseus</name>
    <dbReference type="NCBI Taxonomy" id="1324217"/>
    <lineage>
        <taxon>Bacteria</taxon>
        <taxon>Pseudomonadati</taxon>
        <taxon>Bacteroidota</taxon>
        <taxon>Cytophagia</taxon>
        <taxon>Cytophagales</taxon>
        <taxon>Flammeovirgaceae</taxon>
        <taxon>Imperialibacter</taxon>
    </lineage>
</organism>
<keyword evidence="4 8" id="KW-0378">Hydrolase</keyword>
<gene>
    <name evidence="8" type="ORF">RT717_25935</name>
</gene>
<evidence type="ECO:0000256" key="6">
    <source>
        <dbReference type="SAM" id="SignalP"/>
    </source>
</evidence>
<dbReference type="RefSeq" id="WP_317489235.1">
    <property type="nucleotide sequence ID" value="NZ_CP136051.1"/>
</dbReference>
<proteinExistence type="inferred from homology"/>
<comment type="similarity">
    <text evidence="2">Belongs to the glycosyl hydrolase 3 family.</text>
</comment>
<dbReference type="EC" id="3.2.1.52" evidence="3"/>
<dbReference type="InterPro" id="IPR017853">
    <property type="entry name" value="GH"/>
</dbReference>
<dbReference type="EMBL" id="CP136051">
    <property type="protein sequence ID" value="WOK06518.1"/>
    <property type="molecule type" value="Genomic_DNA"/>
</dbReference>
<keyword evidence="9" id="KW-1185">Reference proteome</keyword>
<feature type="signal peptide" evidence="6">
    <location>
        <begin position="1"/>
        <end position="19"/>
    </location>
</feature>
<feature type="domain" description="Glycoside hydrolase family 3 N-terminal" evidence="7">
    <location>
        <begin position="24"/>
        <end position="356"/>
    </location>
</feature>
<evidence type="ECO:0000256" key="3">
    <source>
        <dbReference type="ARBA" id="ARBA00012663"/>
    </source>
</evidence>
<dbReference type="PANTHER" id="PTHR30480">
    <property type="entry name" value="BETA-HEXOSAMINIDASE-RELATED"/>
    <property type="match status" value="1"/>
</dbReference>
<dbReference type="InterPro" id="IPR036962">
    <property type="entry name" value="Glyco_hydro_3_N_sf"/>
</dbReference>
<sequence>MKNIYTLLITLFFCGSVVAQTDSLDIMIGQMIMIGLEERQSIKEGDGLLKAIEDGKVGGVIYFEKNLTKTNTAENLRQLNNTLKYASAIPLWIAIDEEGGRVNRLKPKYGFVTTKSAQELGRQGIADSTYAQAKRMAVQLRELGFNLNFAPSVDVAVNPDNPVIVKLGRSFSSNADSVALYAAAFIKAHQEEGIVTSIKHFPGHGSSSKDTHSSMADVSNSWQFDEIRPFKLLIDEGRLDAVMSAHIVNAHLDPDSLPATLSKKIIQNILRDFIGFNGVVFSDDMQMHAISKHYGMDKAIELAINAGVDMLLICNNVGQTERYSANQIHQIIRSKVENGEIPKERIKQSYDRIVKLKRARGY</sequence>
<evidence type="ECO:0000256" key="5">
    <source>
        <dbReference type="ARBA" id="ARBA00023295"/>
    </source>
</evidence>
<keyword evidence="5 8" id="KW-0326">Glycosidase</keyword>
<dbReference type="InterPro" id="IPR001764">
    <property type="entry name" value="Glyco_hydro_3_N"/>
</dbReference>
<evidence type="ECO:0000256" key="2">
    <source>
        <dbReference type="ARBA" id="ARBA00005336"/>
    </source>
</evidence>
<dbReference type="Gene3D" id="3.20.20.300">
    <property type="entry name" value="Glycoside hydrolase, family 3, N-terminal domain"/>
    <property type="match status" value="1"/>
</dbReference>
<accession>A0ABZ0IPZ3</accession>
<evidence type="ECO:0000313" key="8">
    <source>
        <dbReference type="EMBL" id="WOK06518.1"/>
    </source>
</evidence>